<dbReference type="RefSeq" id="WP_115831211.1">
    <property type="nucleotide sequence ID" value="NZ_QNUL01000008.1"/>
</dbReference>
<feature type="transmembrane region" description="Helical" evidence="1">
    <location>
        <begin position="63"/>
        <end position="88"/>
    </location>
</feature>
<name>A0A3D8YB61_9BACT</name>
<organism evidence="2 3">
    <name type="scientific">Dyadobacter luteus</name>
    <dbReference type="NCBI Taxonomy" id="2259619"/>
    <lineage>
        <taxon>Bacteria</taxon>
        <taxon>Pseudomonadati</taxon>
        <taxon>Bacteroidota</taxon>
        <taxon>Cytophagia</taxon>
        <taxon>Cytophagales</taxon>
        <taxon>Spirosomataceae</taxon>
        <taxon>Dyadobacter</taxon>
    </lineage>
</organism>
<proteinExistence type="predicted"/>
<keyword evidence="1" id="KW-0472">Membrane</keyword>
<dbReference type="EMBL" id="QNUL01000008">
    <property type="protein sequence ID" value="REA61238.1"/>
    <property type="molecule type" value="Genomic_DNA"/>
</dbReference>
<evidence type="ECO:0000256" key="1">
    <source>
        <dbReference type="SAM" id="Phobius"/>
    </source>
</evidence>
<keyword evidence="3" id="KW-1185">Reference proteome</keyword>
<keyword evidence="1" id="KW-1133">Transmembrane helix</keyword>
<accession>A0A3D8YB61</accession>
<comment type="caution">
    <text evidence="2">The sequence shown here is derived from an EMBL/GenBank/DDBJ whole genome shotgun (WGS) entry which is preliminary data.</text>
</comment>
<reference evidence="2 3" key="1">
    <citation type="submission" date="2018-07" db="EMBL/GenBank/DDBJ databases">
        <title>Dyadobacter roseus sp. nov., isolated from rose rhizosphere soil.</title>
        <authorList>
            <person name="Chen L."/>
        </authorList>
    </citation>
    <scope>NUCLEOTIDE SEQUENCE [LARGE SCALE GENOMIC DNA]</scope>
    <source>
        <strain evidence="2 3">RS19</strain>
    </source>
</reference>
<sequence>MPINPNLFSNLTLCLTGIFVFYKYLSRQPYFNRLLWSIFLLTISLTAFTELLMFTGLRLPDSFPVIALSLERTLGSIAVVSATWCLIMRYKSGQFLFYSTVLIGLLLFYCIVWYHVEFMGLIIQPLCLIITLLICCLGLAGKQTSALWIIFSMMFVALATKSREIPIPMSPLDINRYMMTLAVLCSGRALRDEFKVLF</sequence>
<feature type="transmembrane region" description="Helical" evidence="1">
    <location>
        <begin position="122"/>
        <end position="139"/>
    </location>
</feature>
<feature type="transmembrane region" description="Helical" evidence="1">
    <location>
        <begin position="34"/>
        <end position="57"/>
    </location>
</feature>
<gene>
    <name evidence="2" type="ORF">DSL64_12335</name>
</gene>
<dbReference type="OrthoDB" id="951869at2"/>
<dbReference type="Proteomes" id="UP000256373">
    <property type="component" value="Unassembled WGS sequence"/>
</dbReference>
<feature type="transmembrane region" description="Helical" evidence="1">
    <location>
        <begin position="95"/>
        <end position="116"/>
    </location>
</feature>
<evidence type="ECO:0000313" key="3">
    <source>
        <dbReference type="Proteomes" id="UP000256373"/>
    </source>
</evidence>
<protein>
    <submittedName>
        <fullName evidence="2">Uncharacterized protein</fullName>
    </submittedName>
</protein>
<dbReference type="AlphaFoldDB" id="A0A3D8YB61"/>
<evidence type="ECO:0000313" key="2">
    <source>
        <dbReference type="EMBL" id="REA61238.1"/>
    </source>
</evidence>
<keyword evidence="1" id="KW-0812">Transmembrane</keyword>
<feature type="transmembrane region" description="Helical" evidence="1">
    <location>
        <begin position="146"/>
        <end position="162"/>
    </location>
</feature>
<feature type="transmembrane region" description="Helical" evidence="1">
    <location>
        <begin position="6"/>
        <end position="22"/>
    </location>
</feature>